<dbReference type="EMBL" id="OX465082">
    <property type="protein sequence ID" value="CAI9291914.1"/>
    <property type="molecule type" value="Genomic_DNA"/>
</dbReference>
<proteinExistence type="predicted"/>
<accession>A0AA35ZG13</accession>
<keyword evidence="2" id="KW-1185">Reference proteome</keyword>
<name>A0AA35ZG13_LACSI</name>
<organism evidence="1 2">
    <name type="scientific">Lactuca saligna</name>
    <name type="common">Willowleaf lettuce</name>
    <dbReference type="NCBI Taxonomy" id="75948"/>
    <lineage>
        <taxon>Eukaryota</taxon>
        <taxon>Viridiplantae</taxon>
        <taxon>Streptophyta</taxon>
        <taxon>Embryophyta</taxon>
        <taxon>Tracheophyta</taxon>
        <taxon>Spermatophyta</taxon>
        <taxon>Magnoliopsida</taxon>
        <taxon>eudicotyledons</taxon>
        <taxon>Gunneridae</taxon>
        <taxon>Pentapetalae</taxon>
        <taxon>asterids</taxon>
        <taxon>campanulids</taxon>
        <taxon>Asterales</taxon>
        <taxon>Asteraceae</taxon>
        <taxon>Cichorioideae</taxon>
        <taxon>Cichorieae</taxon>
        <taxon>Lactucinae</taxon>
        <taxon>Lactuca</taxon>
    </lineage>
</organism>
<evidence type="ECO:0000313" key="1">
    <source>
        <dbReference type="EMBL" id="CAI9291914.1"/>
    </source>
</evidence>
<gene>
    <name evidence="1" type="ORF">LSALG_LOCUS31025</name>
</gene>
<sequence>MVVLTVATTLAGCHGGYSRLLLDKKPTHTCIHIASHEHYHHFTGIYNELINPRDVMIELVSDIFDCSRDFKQEGYYRLIIGGTFAHYFALFPHSSFCGFPQSQLTPLSTELHSIGSFSHSFLICHLALAPSIGRFFSIIFLPTRGFTELGDSTYQQLCNEITFHLMIVPNKSLHWSLY</sequence>
<reference evidence="1" key="1">
    <citation type="submission" date="2023-04" db="EMBL/GenBank/DDBJ databases">
        <authorList>
            <person name="Vijverberg K."/>
            <person name="Xiong W."/>
            <person name="Schranz E."/>
        </authorList>
    </citation>
    <scope>NUCLEOTIDE SEQUENCE</scope>
</reference>
<dbReference type="AlphaFoldDB" id="A0AA35ZG13"/>
<protein>
    <submittedName>
        <fullName evidence="1">Uncharacterized protein</fullName>
    </submittedName>
</protein>
<evidence type="ECO:0000313" key="2">
    <source>
        <dbReference type="Proteomes" id="UP001177003"/>
    </source>
</evidence>
<dbReference type="Proteomes" id="UP001177003">
    <property type="component" value="Chromosome 6"/>
</dbReference>